<keyword evidence="3" id="KW-1185">Reference proteome</keyword>
<accession>A0A914EE80</accession>
<evidence type="ECO:0000256" key="2">
    <source>
        <dbReference type="SAM" id="SignalP"/>
    </source>
</evidence>
<evidence type="ECO:0000313" key="3">
    <source>
        <dbReference type="Proteomes" id="UP000887540"/>
    </source>
</evidence>
<dbReference type="Proteomes" id="UP000887540">
    <property type="component" value="Unplaced"/>
</dbReference>
<evidence type="ECO:0000313" key="4">
    <source>
        <dbReference type="WBParaSite" id="ACRNAN_scaffold7616.g11082.t1"/>
    </source>
</evidence>
<name>A0A914EE80_9BILA</name>
<dbReference type="WBParaSite" id="ACRNAN_scaffold7616.g11082.t1">
    <property type="protein sequence ID" value="ACRNAN_scaffold7616.g11082.t1"/>
    <property type="gene ID" value="ACRNAN_scaffold7616.g11082"/>
</dbReference>
<feature type="signal peptide" evidence="2">
    <location>
        <begin position="1"/>
        <end position="18"/>
    </location>
</feature>
<protein>
    <submittedName>
        <fullName evidence="4">Uncharacterized protein</fullName>
    </submittedName>
</protein>
<feature type="compositionally biased region" description="Polar residues" evidence="1">
    <location>
        <begin position="29"/>
        <end position="38"/>
    </location>
</feature>
<reference evidence="4" key="1">
    <citation type="submission" date="2022-11" db="UniProtKB">
        <authorList>
            <consortium name="WormBaseParasite"/>
        </authorList>
    </citation>
    <scope>IDENTIFICATION</scope>
</reference>
<organism evidence="3 4">
    <name type="scientific">Acrobeloides nanus</name>
    <dbReference type="NCBI Taxonomy" id="290746"/>
    <lineage>
        <taxon>Eukaryota</taxon>
        <taxon>Metazoa</taxon>
        <taxon>Ecdysozoa</taxon>
        <taxon>Nematoda</taxon>
        <taxon>Chromadorea</taxon>
        <taxon>Rhabditida</taxon>
        <taxon>Tylenchina</taxon>
        <taxon>Cephalobomorpha</taxon>
        <taxon>Cephaloboidea</taxon>
        <taxon>Cephalobidae</taxon>
        <taxon>Acrobeloides</taxon>
    </lineage>
</organism>
<feature type="region of interest" description="Disordered" evidence="1">
    <location>
        <begin position="19"/>
        <end position="39"/>
    </location>
</feature>
<sequence>MLRYSTLLLLTLSSVVKLQEPTPRGPPGSQETTHSDSTILPLPSGNLSFPINESSLSAPIVGRNESLLNLKERPQSPPAANQTFPQPTLALAKMVEKAKDFARKYLNATEIQQLKRIILAKRKSGASQMQVRRVVLKFLNSVLGESEKREISSQKAQLAMDFGDGAITNE</sequence>
<keyword evidence="2" id="KW-0732">Signal</keyword>
<evidence type="ECO:0000256" key="1">
    <source>
        <dbReference type="SAM" id="MobiDB-lite"/>
    </source>
</evidence>
<proteinExistence type="predicted"/>
<dbReference type="AlphaFoldDB" id="A0A914EE80"/>
<feature type="chain" id="PRO_5036857359" evidence="2">
    <location>
        <begin position="19"/>
        <end position="170"/>
    </location>
</feature>